<dbReference type="Proteomes" id="UP000738349">
    <property type="component" value="Unassembled WGS sequence"/>
</dbReference>
<evidence type="ECO:0000313" key="2">
    <source>
        <dbReference type="EMBL" id="KAH7175656.1"/>
    </source>
</evidence>
<name>A0A9P9FUM1_9HYPO</name>
<dbReference type="AlphaFoldDB" id="A0A9P9FUM1"/>
<organism evidence="2 3">
    <name type="scientific">Dactylonectria macrodidyma</name>
    <dbReference type="NCBI Taxonomy" id="307937"/>
    <lineage>
        <taxon>Eukaryota</taxon>
        <taxon>Fungi</taxon>
        <taxon>Dikarya</taxon>
        <taxon>Ascomycota</taxon>
        <taxon>Pezizomycotina</taxon>
        <taxon>Sordariomycetes</taxon>
        <taxon>Hypocreomycetidae</taxon>
        <taxon>Hypocreales</taxon>
        <taxon>Nectriaceae</taxon>
        <taxon>Dactylonectria</taxon>
    </lineage>
</organism>
<evidence type="ECO:0000313" key="3">
    <source>
        <dbReference type="Proteomes" id="UP000738349"/>
    </source>
</evidence>
<feature type="region of interest" description="Disordered" evidence="1">
    <location>
        <begin position="117"/>
        <end position="142"/>
    </location>
</feature>
<sequence length="152" mass="17083">MDGFNEALSVFVTIFCCVRMSPTQVISQKKNSCPAQIVTFHRLYCEKPHQEAKRHAHGRNRTAVVSELNVPQTEMLTTIPHELMWQPVGVVLLLDENCVIILVYTYAEWKAPSNPLTLSPRSSKRVEMGSTGNGKRKTTSGDLACQHWTEAL</sequence>
<accession>A0A9P9FUM1</accession>
<evidence type="ECO:0000256" key="1">
    <source>
        <dbReference type="SAM" id="MobiDB-lite"/>
    </source>
</evidence>
<dbReference type="EMBL" id="JAGMUV010000001">
    <property type="protein sequence ID" value="KAH7175656.1"/>
    <property type="molecule type" value="Genomic_DNA"/>
</dbReference>
<gene>
    <name evidence="2" type="ORF">EDB81DRAFT_15467</name>
</gene>
<keyword evidence="3" id="KW-1185">Reference proteome</keyword>
<comment type="caution">
    <text evidence="2">The sequence shown here is derived from an EMBL/GenBank/DDBJ whole genome shotgun (WGS) entry which is preliminary data.</text>
</comment>
<protein>
    <submittedName>
        <fullName evidence="2">Uncharacterized protein</fullName>
    </submittedName>
</protein>
<reference evidence="2" key="1">
    <citation type="journal article" date="2021" name="Nat. Commun.">
        <title>Genetic determinants of endophytism in the Arabidopsis root mycobiome.</title>
        <authorList>
            <person name="Mesny F."/>
            <person name="Miyauchi S."/>
            <person name="Thiergart T."/>
            <person name="Pickel B."/>
            <person name="Atanasova L."/>
            <person name="Karlsson M."/>
            <person name="Huettel B."/>
            <person name="Barry K.W."/>
            <person name="Haridas S."/>
            <person name="Chen C."/>
            <person name="Bauer D."/>
            <person name="Andreopoulos W."/>
            <person name="Pangilinan J."/>
            <person name="LaButti K."/>
            <person name="Riley R."/>
            <person name="Lipzen A."/>
            <person name="Clum A."/>
            <person name="Drula E."/>
            <person name="Henrissat B."/>
            <person name="Kohler A."/>
            <person name="Grigoriev I.V."/>
            <person name="Martin F.M."/>
            <person name="Hacquard S."/>
        </authorList>
    </citation>
    <scope>NUCLEOTIDE SEQUENCE</scope>
    <source>
        <strain evidence="2">MPI-CAGE-AT-0147</strain>
    </source>
</reference>
<proteinExistence type="predicted"/>